<feature type="region of interest" description="Disordered" evidence="6">
    <location>
        <begin position="282"/>
        <end position="339"/>
    </location>
</feature>
<feature type="region of interest" description="Disordered" evidence="6">
    <location>
        <begin position="136"/>
        <end position="159"/>
    </location>
</feature>
<dbReference type="GO" id="GO:1990904">
    <property type="term" value="C:ribonucleoprotein complex"/>
    <property type="evidence" value="ECO:0007669"/>
    <property type="project" value="UniProtKB-KW"/>
</dbReference>
<sequence>MKKKMDGSEAILVEDFLIEDILEDAQPDDVHARLRCEMHKFTDKLMSEGSEGRDGDGGEKTALVHQGTIIILPRNKRRFTLPNIHSLGPKILQIIAQHQQQYPALALVNTTHIRAVIVRDHLLTCAVPPPSYGLPSINRLGGGGQQPAGSSTSTSGQGIKGRALKVRFDNALASSGTAATTTHNPPSSWPDMIPGLPPPNSHPIHPGQPHSNCPLIQDPTQHLERIEANSVYSSSASVDQDKPNKSQSNLWAPNPVRPTVRVSVPTIVPPALSPIASRQSSYFKSNNNGTSEYSQTSSDGGQGTSLQSGTGPEPIGHPTSSQPRPQTIPMPPRYAPGLVSPALPKTIQMTPSMPAFSFQPFMPATPPLLPNFFSPGIGPPPTPPYGRDGNHTPPPCDNNNTYGALSHSASGQQGSPRLGTMSSPSSSASTHPSLGGYAFSSAPSCRGSGIAALTRNIASLNPEAGCFNITTVFSHARTVVLCGSCTTVLCQPTGGKACLTEEKIKRTVDHDNG</sequence>
<evidence type="ECO:0000256" key="4">
    <source>
        <dbReference type="ARBA" id="ARBA00022980"/>
    </source>
</evidence>
<dbReference type="InterPro" id="IPR011332">
    <property type="entry name" value="Ribosomal_zn-bd"/>
</dbReference>
<gene>
    <name evidence="7" type="ORF">PCANC_11806</name>
</gene>
<evidence type="ECO:0000256" key="2">
    <source>
        <dbReference type="ARBA" id="ARBA00010919"/>
    </source>
</evidence>
<proteinExistence type="inferred from homology"/>
<reference evidence="7 8" key="1">
    <citation type="submission" date="2017-11" db="EMBL/GenBank/DDBJ databases">
        <title>De novo assembly and phasing of dikaryotic genomes from two isolates of Puccinia coronata f. sp. avenae, the causal agent of oat crown rust.</title>
        <authorList>
            <person name="Miller M.E."/>
            <person name="Zhang Y."/>
            <person name="Omidvar V."/>
            <person name="Sperschneider J."/>
            <person name="Schwessinger B."/>
            <person name="Raley C."/>
            <person name="Palmer J.M."/>
            <person name="Garnica D."/>
            <person name="Upadhyaya N."/>
            <person name="Rathjen J."/>
            <person name="Taylor J.M."/>
            <person name="Park R.F."/>
            <person name="Dodds P.N."/>
            <person name="Hirsch C.D."/>
            <person name="Kianian S.F."/>
            <person name="Figueroa M."/>
        </authorList>
    </citation>
    <scope>NUCLEOTIDE SEQUENCE [LARGE SCALE GENOMIC DNA]</scope>
    <source>
        <strain evidence="7">12NC29</strain>
    </source>
</reference>
<dbReference type="GO" id="GO:0003735">
    <property type="term" value="F:structural constituent of ribosome"/>
    <property type="evidence" value="ECO:0007669"/>
    <property type="project" value="InterPro"/>
</dbReference>
<evidence type="ECO:0000313" key="8">
    <source>
        <dbReference type="Proteomes" id="UP000235388"/>
    </source>
</evidence>
<evidence type="ECO:0000256" key="3">
    <source>
        <dbReference type="ARBA" id="ARBA00022833"/>
    </source>
</evidence>
<dbReference type="SUPFAM" id="SSF57829">
    <property type="entry name" value="Zn-binding ribosomal proteins"/>
    <property type="match status" value="1"/>
</dbReference>
<comment type="cofactor">
    <cofactor evidence="1">
        <name>Zn(2+)</name>
        <dbReference type="ChEBI" id="CHEBI:29105"/>
    </cofactor>
</comment>
<accession>A0A2N5SV97</accession>
<keyword evidence="4" id="KW-0689">Ribosomal protein</keyword>
<dbReference type="STRING" id="200324.A0A2N5SV97"/>
<dbReference type="GO" id="GO:0005840">
    <property type="term" value="C:ribosome"/>
    <property type="evidence" value="ECO:0007669"/>
    <property type="project" value="UniProtKB-KW"/>
</dbReference>
<feature type="compositionally biased region" description="Polar residues" evidence="6">
    <location>
        <begin position="147"/>
        <end position="157"/>
    </location>
</feature>
<evidence type="ECO:0000256" key="1">
    <source>
        <dbReference type="ARBA" id="ARBA00001947"/>
    </source>
</evidence>
<dbReference type="InterPro" id="IPR023407">
    <property type="entry name" value="Ribosomal_eS27_Zn-bd_dom_sf"/>
</dbReference>
<dbReference type="OrthoDB" id="2507279at2759"/>
<name>A0A2N5SV97_9BASI</name>
<comment type="similarity">
    <text evidence="2">Belongs to the eukaryotic ribosomal protein eS27 family.</text>
</comment>
<dbReference type="GO" id="GO:0006412">
    <property type="term" value="P:translation"/>
    <property type="evidence" value="ECO:0007669"/>
    <property type="project" value="InterPro"/>
</dbReference>
<dbReference type="PANTHER" id="PTHR11594">
    <property type="entry name" value="40S RIBOSOMAL PROTEIN S27"/>
    <property type="match status" value="1"/>
</dbReference>
<dbReference type="Pfam" id="PF01667">
    <property type="entry name" value="Ribosomal_S27e"/>
    <property type="match status" value="1"/>
</dbReference>
<organism evidence="7 8">
    <name type="scientific">Puccinia coronata f. sp. avenae</name>
    <dbReference type="NCBI Taxonomy" id="200324"/>
    <lineage>
        <taxon>Eukaryota</taxon>
        <taxon>Fungi</taxon>
        <taxon>Dikarya</taxon>
        <taxon>Basidiomycota</taxon>
        <taxon>Pucciniomycotina</taxon>
        <taxon>Pucciniomycetes</taxon>
        <taxon>Pucciniales</taxon>
        <taxon>Pucciniaceae</taxon>
        <taxon>Puccinia</taxon>
    </lineage>
</organism>
<feature type="compositionally biased region" description="Polar residues" evidence="6">
    <location>
        <begin position="397"/>
        <end position="415"/>
    </location>
</feature>
<feature type="region of interest" description="Disordered" evidence="6">
    <location>
        <begin position="230"/>
        <end position="257"/>
    </location>
</feature>
<keyword evidence="5" id="KW-0687">Ribonucleoprotein</keyword>
<feature type="region of interest" description="Disordered" evidence="6">
    <location>
        <begin position="374"/>
        <end position="433"/>
    </location>
</feature>
<dbReference type="AlphaFoldDB" id="A0A2N5SV97"/>
<feature type="region of interest" description="Disordered" evidence="6">
    <location>
        <begin position="174"/>
        <end position="216"/>
    </location>
</feature>
<dbReference type="Proteomes" id="UP000235388">
    <property type="component" value="Unassembled WGS sequence"/>
</dbReference>
<comment type="caution">
    <text evidence="7">The sequence shown here is derived from an EMBL/GenBank/DDBJ whole genome shotgun (WGS) entry which is preliminary data.</text>
</comment>
<evidence type="ECO:0000256" key="6">
    <source>
        <dbReference type="SAM" id="MobiDB-lite"/>
    </source>
</evidence>
<evidence type="ECO:0000256" key="5">
    <source>
        <dbReference type="ARBA" id="ARBA00023274"/>
    </source>
</evidence>
<dbReference type="InterPro" id="IPR000592">
    <property type="entry name" value="Ribosomal_eS27"/>
</dbReference>
<dbReference type="EMBL" id="PGCJ01000855">
    <property type="protein sequence ID" value="PLW17159.1"/>
    <property type="molecule type" value="Genomic_DNA"/>
</dbReference>
<dbReference type="Gene3D" id="2.20.25.100">
    <property type="entry name" value="Zn-binding ribosomal proteins"/>
    <property type="match status" value="1"/>
</dbReference>
<evidence type="ECO:0000313" key="7">
    <source>
        <dbReference type="EMBL" id="PLW17159.1"/>
    </source>
</evidence>
<protein>
    <submittedName>
        <fullName evidence="7">Uncharacterized protein</fullName>
    </submittedName>
</protein>
<feature type="compositionally biased region" description="Low complexity" evidence="6">
    <location>
        <begin position="294"/>
        <end position="311"/>
    </location>
</feature>
<keyword evidence="3" id="KW-0862">Zinc</keyword>
<feature type="compositionally biased region" description="Polar residues" evidence="6">
    <location>
        <begin position="282"/>
        <end position="293"/>
    </location>
</feature>
<feature type="compositionally biased region" description="Low complexity" evidence="6">
    <location>
        <begin position="422"/>
        <end position="433"/>
    </location>
</feature>
<keyword evidence="8" id="KW-1185">Reference proteome</keyword>